<keyword evidence="2" id="KW-1185">Reference proteome</keyword>
<dbReference type="EMBL" id="JANIEX010000001">
    <property type="protein sequence ID" value="KAJ3577032.1"/>
    <property type="molecule type" value="Genomic_DNA"/>
</dbReference>
<dbReference type="GO" id="GO:0005634">
    <property type="term" value="C:nucleus"/>
    <property type="evidence" value="ECO:0007669"/>
    <property type="project" value="TreeGrafter"/>
</dbReference>
<dbReference type="SUPFAM" id="SSF56281">
    <property type="entry name" value="Metallo-hydrolase/oxidoreductase"/>
    <property type="match status" value="1"/>
</dbReference>
<proteinExistence type="predicted"/>
<organism evidence="1 2">
    <name type="scientific">Leucocoprinus birnbaumii</name>
    <dbReference type="NCBI Taxonomy" id="56174"/>
    <lineage>
        <taxon>Eukaryota</taxon>
        <taxon>Fungi</taxon>
        <taxon>Dikarya</taxon>
        <taxon>Basidiomycota</taxon>
        <taxon>Agaricomycotina</taxon>
        <taxon>Agaricomycetes</taxon>
        <taxon>Agaricomycetidae</taxon>
        <taxon>Agaricales</taxon>
        <taxon>Agaricineae</taxon>
        <taxon>Agaricaceae</taxon>
        <taxon>Leucocoprinus</taxon>
    </lineage>
</organism>
<accession>A0AAD5W7A4</accession>
<reference evidence="1" key="1">
    <citation type="submission" date="2022-07" db="EMBL/GenBank/DDBJ databases">
        <title>Genome Sequence of Leucocoprinus birnbaumii.</title>
        <authorList>
            <person name="Buettner E."/>
        </authorList>
    </citation>
    <scope>NUCLEOTIDE SEQUENCE</scope>
    <source>
        <strain evidence="1">VT141</strain>
    </source>
</reference>
<evidence type="ECO:0000313" key="2">
    <source>
        <dbReference type="Proteomes" id="UP001213000"/>
    </source>
</evidence>
<dbReference type="Gene3D" id="3.60.15.10">
    <property type="entry name" value="Ribonuclease Z/Hydroxyacylglutathione hydrolase-like"/>
    <property type="match status" value="1"/>
</dbReference>
<evidence type="ECO:0000313" key="1">
    <source>
        <dbReference type="EMBL" id="KAJ3577032.1"/>
    </source>
</evidence>
<protein>
    <submittedName>
        <fullName evidence="1">Uncharacterized protein</fullName>
    </submittedName>
</protein>
<name>A0AAD5W7A4_9AGAR</name>
<dbReference type="GO" id="GO:0042781">
    <property type="term" value="F:3'-tRNA processing endoribonuclease activity"/>
    <property type="evidence" value="ECO:0007669"/>
    <property type="project" value="TreeGrafter"/>
</dbReference>
<dbReference type="Proteomes" id="UP001213000">
    <property type="component" value="Unassembled WGS sequence"/>
</dbReference>
<comment type="caution">
    <text evidence="1">The sequence shown here is derived from an EMBL/GenBank/DDBJ whole genome shotgun (WGS) entry which is preliminary data.</text>
</comment>
<dbReference type="PANTHER" id="PTHR46018:SF2">
    <property type="entry name" value="ZINC PHOSPHODIESTERASE ELAC PROTEIN 1"/>
    <property type="match status" value="1"/>
</dbReference>
<dbReference type="InterPro" id="IPR036866">
    <property type="entry name" value="RibonucZ/Hydroxyglut_hydro"/>
</dbReference>
<gene>
    <name evidence="1" type="ORF">NP233_g42</name>
</gene>
<sequence>MKPPLFTVKGTQPPTQPLEIYGPLGTRAYIRNNLFYTHAILNGTYVVHELRFPCDPQHGDHTSLARSPYELEGRNIPQVNGVWENIYSDKAISVPAARINHSVPCVGYVVNELPTAENVGPNNGIEDHVQFQKRGRKLVILGDTHDPSPILPLAVDADILVHEATNSYLPSSIDPNTKPTDTYEAVETRARSRGHSTPQMAGAFAKRSKAKRLVLNHFSSRYPGDDSESAERMMLAILKLAEKEFDGEVVCAKDFLSLNVARID</sequence>
<dbReference type="PANTHER" id="PTHR46018">
    <property type="entry name" value="ZINC PHOSPHODIESTERASE ELAC PROTEIN 1"/>
    <property type="match status" value="1"/>
</dbReference>
<dbReference type="AlphaFoldDB" id="A0AAD5W7A4"/>